<dbReference type="PANTHER" id="PTHR35038:SF6">
    <property type="entry name" value="SURFACE LOCALIZED DECAHEME CYTOCHROME C LIPOPROTEIN"/>
    <property type="match status" value="1"/>
</dbReference>
<evidence type="ECO:0000256" key="7">
    <source>
        <dbReference type="ARBA" id="ARBA00022982"/>
    </source>
</evidence>
<evidence type="ECO:0000256" key="8">
    <source>
        <dbReference type="ARBA" id="ARBA00023004"/>
    </source>
</evidence>
<dbReference type="InterPro" id="IPR051829">
    <property type="entry name" value="Multiheme_Cytochr_ET"/>
</dbReference>
<keyword evidence="13" id="KW-1185">Reference proteome</keyword>
<evidence type="ECO:0000256" key="5">
    <source>
        <dbReference type="ARBA" id="ARBA00022723"/>
    </source>
</evidence>
<organism evidence="12 13">
    <name type="scientific">Sphingomonas canadensis</name>
    <dbReference type="NCBI Taxonomy" id="1219257"/>
    <lineage>
        <taxon>Bacteria</taxon>
        <taxon>Pseudomonadati</taxon>
        <taxon>Pseudomonadota</taxon>
        <taxon>Alphaproteobacteria</taxon>
        <taxon>Sphingomonadales</taxon>
        <taxon>Sphingomonadaceae</taxon>
        <taxon>Sphingomonas</taxon>
    </lineage>
</organism>
<dbReference type="InterPro" id="IPR036280">
    <property type="entry name" value="Multihaem_cyt_sf"/>
</dbReference>
<comment type="caution">
    <text evidence="12">The sequence shown here is derived from an EMBL/GenBank/DDBJ whole genome shotgun (WGS) entry which is preliminary data.</text>
</comment>
<feature type="domain" description="FHA" evidence="11">
    <location>
        <begin position="28"/>
        <end position="76"/>
    </location>
</feature>
<evidence type="ECO:0000256" key="1">
    <source>
        <dbReference type="ARBA" id="ARBA00001926"/>
    </source>
</evidence>
<evidence type="ECO:0000259" key="11">
    <source>
        <dbReference type="PROSITE" id="PS50006"/>
    </source>
</evidence>
<dbReference type="SUPFAM" id="SSF49879">
    <property type="entry name" value="SMAD/FHA domain"/>
    <property type="match status" value="1"/>
</dbReference>
<sequence length="587" mass="62418">MTFLIRTISFTADHREIVRETRVAADAVTIGRAAENDVALPDLAVEPQHARMTIHGRRVQVSALSALGFEVDGRSQARADIDAGKGAEIGLGGHRITIGLAPDGAVTLTVRRVDAISDAEEEREEASAFSLAGKLPGRRLTAWLLVAAVLIGFLALPVWGYLQGERRADHNRNIYSVDADASWSSGPLSAAHHALEKNCESCHVQAFVAVRDETCRTCHTDVHDHAPPARIANARAAPGAFGAFLNSVASFFNKPGPGACVDCHSEHEGAGPMQQTAQAFCADCHATLDQRLKDTRLPNAGDFGNAHPEFRPTFARTPGGELIRAALDRPLTAESGLKFPHRMHLDKAGGVARMGQNLGLGAGLDCADCHKPTADGVRFLPVDMESNCGSCHSLAYDRVGDTVRKLRHGDIAQTIADLRARYSSYTPPRPMELGNGRRRPGAYAQGQVYSIYFGPASRRSADSVINQIFASGGACSECHTVTGGYGSWSVAPVSQPSRYMLHGWFDHGAHKTEDCATCHKADASDSSSDLLLPGIKTCRTCHGGEAASSPVPSSCAMCHSYHSAEGAPWRPGGQAARQGGRARGGGT</sequence>
<dbReference type="Gene3D" id="2.60.200.20">
    <property type="match status" value="1"/>
</dbReference>
<evidence type="ECO:0000256" key="6">
    <source>
        <dbReference type="ARBA" id="ARBA00022729"/>
    </source>
</evidence>
<dbReference type="CDD" id="cd00060">
    <property type="entry name" value="FHA"/>
    <property type="match status" value="1"/>
</dbReference>
<protein>
    <submittedName>
        <fullName evidence="12">Cytochrome c3 family protein</fullName>
    </submittedName>
</protein>
<dbReference type="InterPro" id="IPR008984">
    <property type="entry name" value="SMAD_FHA_dom_sf"/>
</dbReference>
<keyword evidence="10" id="KW-0812">Transmembrane</keyword>
<keyword evidence="10" id="KW-0472">Membrane</keyword>
<name>A0ABW3H8X5_9SPHN</name>
<feature type="region of interest" description="Disordered" evidence="9">
    <location>
        <begin position="568"/>
        <end position="587"/>
    </location>
</feature>
<evidence type="ECO:0000313" key="13">
    <source>
        <dbReference type="Proteomes" id="UP001596977"/>
    </source>
</evidence>
<dbReference type="Pfam" id="PF14537">
    <property type="entry name" value="Cytochrom_c3_2"/>
    <property type="match status" value="1"/>
</dbReference>
<comment type="cofactor">
    <cofactor evidence="1">
        <name>heme c</name>
        <dbReference type="ChEBI" id="CHEBI:61717"/>
    </cofactor>
</comment>
<keyword evidence="7" id="KW-0249">Electron transport</keyword>
<dbReference type="PROSITE" id="PS50006">
    <property type="entry name" value="FHA_DOMAIN"/>
    <property type="match status" value="1"/>
</dbReference>
<dbReference type="Proteomes" id="UP001596977">
    <property type="component" value="Unassembled WGS sequence"/>
</dbReference>
<dbReference type="RefSeq" id="WP_264945392.1">
    <property type="nucleotide sequence ID" value="NZ_JAPDRA010000008.1"/>
</dbReference>
<evidence type="ECO:0000256" key="2">
    <source>
        <dbReference type="ARBA" id="ARBA00004196"/>
    </source>
</evidence>
<dbReference type="Pfam" id="PF00498">
    <property type="entry name" value="FHA"/>
    <property type="match status" value="1"/>
</dbReference>
<keyword evidence="3" id="KW-0813">Transport</keyword>
<evidence type="ECO:0000256" key="4">
    <source>
        <dbReference type="ARBA" id="ARBA00022617"/>
    </source>
</evidence>
<dbReference type="SUPFAM" id="SSF48695">
    <property type="entry name" value="Multiheme cytochromes"/>
    <property type="match status" value="1"/>
</dbReference>
<keyword evidence="8" id="KW-0408">Iron</keyword>
<dbReference type="Gene3D" id="3.90.10.10">
    <property type="entry name" value="Cytochrome C3"/>
    <property type="match status" value="3"/>
</dbReference>
<keyword evidence="6" id="KW-0732">Signal</keyword>
<dbReference type="PANTHER" id="PTHR35038">
    <property type="entry name" value="DISSIMILATORY SULFITE REDUCTASE SIRA"/>
    <property type="match status" value="1"/>
</dbReference>
<evidence type="ECO:0000256" key="9">
    <source>
        <dbReference type="SAM" id="MobiDB-lite"/>
    </source>
</evidence>
<evidence type="ECO:0000256" key="3">
    <source>
        <dbReference type="ARBA" id="ARBA00022448"/>
    </source>
</evidence>
<keyword evidence="10" id="KW-1133">Transmembrane helix</keyword>
<keyword evidence="4" id="KW-0349">Heme</keyword>
<evidence type="ECO:0000313" key="12">
    <source>
        <dbReference type="EMBL" id="MFD0947764.1"/>
    </source>
</evidence>
<evidence type="ECO:0000256" key="10">
    <source>
        <dbReference type="SAM" id="Phobius"/>
    </source>
</evidence>
<feature type="transmembrane region" description="Helical" evidence="10">
    <location>
        <begin position="140"/>
        <end position="162"/>
    </location>
</feature>
<accession>A0ABW3H8X5</accession>
<reference evidence="13" key="1">
    <citation type="journal article" date="2019" name="Int. J. Syst. Evol. Microbiol.">
        <title>The Global Catalogue of Microorganisms (GCM) 10K type strain sequencing project: providing services to taxonomists for standard genome sequencing and annotation.</title>
        <authorList>
            <consortium name="The Broad Institute Genomics Platform"/>
            <consortium name="The Broad Institute Genome Sequencing Center for Infectious Disease"/>
            <person name="Wu L."/>
            <person name="Ma J."/>
        </authorList>
    </citation>
    <scope>NUCLEOTIDE SEQUENCE [LARGE SCALE GENOMIC DNA]</scope>
    <source>
        <strain evidence="13">CCUG 62982</strain>
    </source>
</reference>
<keyword evidence="5" id="KW-0479">Metal-binding</keyword>
<dbReference type="InterPro" id="IPR012286">
    <property type="entry name" value="Tetrahaem_cytochrome"/>
</dbReference>
<dbReference type="EMBL" id="JBHTJG010000008">
    <property type="protein sequence ID" value="MFD0947764.1"/>
    <property type="molecule type" value="Genomic_DNA"/>
</dbReference>
<proteinExistence type="predicted"/>
<dbReference type="InterPro" id="IPR000253">
    <property type="entry name" value="FHA_dom"/>
</dbReference>
<comment type="subcellular location">
    <subcellularLocation>
        <location evidence="2">Cell envelope</location>
    </subcellularLocation>
</comment>
<dbReference type="CDD" id="cd08168">
    <property type="entry name" value="Cytochrom_C3"/>
    <property type="match status" value="2"/>
</dbReference>
<gene>
    <name evidence="12" type="ORF">ACFQ1E_15555</name>
</gene>